<comment type="subcellular location">
    <subcellularLocation>
        <location evidence="2">Cytoplasm</location>
    </subcellularLocation>
</comment>
<keyword evidence="4" id="KW-0862">Zinc</keyword>
<dbReference type="GO" id="GO:0006419">
    <property type="term" value="P:alanyl-tRNA aminoacylation"/>
    <property type="evidence" value="ECO:0007669"/>
    <property type="project" value="InterPro"/>
</dbReference>
<dbReference type="GO" id="GO:0005737">
    <property type="term" value="C:cytoplasm"/>
    <property type="evidence" value="ECO:0007669"/>
    <property type="project" value="UniProtKB-SubCell"/>
</dbReference>
<dbReference type="SUPFAM" id="SSF55186">
    <property type="entry name" value="ThrRS/AlaRS common domain"/>
    <property type="match status" value="1"/>
</dbReference>
<dbReference type="PROSITE" id="PS50860">
    <property type="entry name" value="AA_TRNA_LIGASE_II_ALA"/>
    <property type="match status" value="1"/>
</dbReference>
<dbReference type="GO" id="GO:0004813">
    <property type="term" value="F:alanine-tRNA ligase activity"/>
    <property type="evidence" value="ECO:0007669"/>
    <property type="project" value="InterPro"/>
</dbReference>
<dbReference type="SMART" id="SM00863">
    <property type="entry name" value="tRNA_SAD"/>
    <property type="match status" value="1"/>
</dbReference>
<dbReference type="GO" id="GO:0003676">
    <property type="term" value="F:nucleic acid binding"/>
    <property type="evidence" value="ECO:0007669"/>
    <property type="project" value="InterPro"/>
</dbReference>
<accession>A0A6P1TPG6</accession>
<dbReference type="InterPro" id="IPR012947">
    <property type="entry name" value="tRNA_SAD"/>
</dbReference>
<feature type="domain" description="Alanyl-transfer RNA synthetases family profile" evidence="5">
    <location>
        <begin position="1"/>
        <end position="245"/>
    </location>
</feature>
<dbReference type="PANTHER" id="PTHR43462:SF1">
    <property type="entry name" value="ALANYL-TRNA EDITING PROTEIN AARSD1"/>
    <property type="match status" value="1"/>
</dbReference>
<dbReference type="Proteomes" id="UP000464314">
    <property type="component" value="Chromosome"/>
</dbReference>
<keyword evidence="7" id="KW-1185">Reference proteome</keyword>
<dbReference type="Gene3D" id="2.40.30.130">
    <property type="match status" value="1"/>
</dbReference>
<protein>
    <recommendedName>
        <fullName evidence="5">Alanyl-transfer RNA synthetases family profile domain-containing protein</fullName>
    </recommendedName>
</protein>
<dbReference type="AlphaFoldDB" id="A0A6P1TPG6"/>
<dbReference type="InterPro" id="IPR018163">
    <property type="entry name" value="Thr/Ala-tRNA-synth_IIc_edit"/>
</dbReference>
<dbReference type="Pfam" id="PF07973">
    <property type="entry name" value="tRNA_SAD"/>
    <property type="match status" value="1"/>
</dbReference>
<dbReference type="RefSeq" id="WP_161839167.1">
    <property type="nucleotide sequence ID" value="NZ_CP048000.1"/>
</dbReference>
<comment type="cofactor">
    <cofactor evidence="1">
        <name>Zn(2+)</name>
        <dbReference type="ChEBI" id="CHEBI:29105"/>
    </cofactor>
</comment>
<evidence type="ECO:0000256" key="4">
    <source>
        <dbReference type="ARBA" id="ARBA00022833"/>
    </source>
</evidence>
<dbReference type="InterPro" id="IPR018165">
    <property type="entry name" value="Ala-tRNA-synth_IIc_core"/>
</dbReference>
<dbReference type="EMBL" id="CP048000">
    <property type="protein sequence ID" value="QHQ62343.1"/>
    <property type="molecule type" value="Genomic_DNA"/>
</dbReference>
<evidence type="ECO:0000313" key="6">
    <source>
        <dbReference type="EMBL" id="QHQ62343.1"/>
    </source>
</evidence>
<dbReference type="SUPFAM" id="SSF50447">
    <property type="entry name" value="Translation proteins"/>
    <property type="match status" value="1"/>
</dbReference>
<evidence type="ECO:0000256" key="2">
    <source>
        <dbReference type="ARBA" id="ARBA00004496"/>
    </source>
</evidence>
<dbReference type="InterPro" id="IPR051335">
    <property type="entry name" value="Alanyl-tRNA_Editing_Enzymes"/>
</dbReference>
<dbReference type="Gene3D" id="3.30.980.10">
    <property type="entry name" value="Threonyl-trna Synthetase, Chain A, domain 2"/>
    <property type="match status" value="1"/>
</dbReference>
<dbReference type="GO" id="GO:0005524">
    <property type="term" value="F:ATP binding"/>
    <property type="evidence" value="ECO:0007669"/>
    <property type="project" value="InterPro"/>
</dbReference>
<reference evidence="6 7" key="1">
    <citation type="submission" date="2020-01" db="EMBL/GenBank/DDBJ databases">
        <title>Genome analysis of Anaerocolumna sp. CBA3638.</title>
        <authorList>
            <person name="Kim J."/>
            <person name="Roh S.W."/>
        </authorList>
    </citation>
    <scope>NUCLEOTIDE SEQUENCE [LARGE SCALE GENOMIC DNA]</scope>
    <source>
        <strain evidence="6 7">CBA3638</strain>
    </source>
</reference>
<dbReference type="Gene3D" id="3.10.310.40">
    <property type="match status" value="1"/>
</dbReference>
<evidence type="ECO:0000259" key="5">
    <source>
        <dbReference type="PROSITE" id="PS50860"/>
    </source>
</evidence>
<name>A0A6P1TPG6_9FIRM</name>
<dbReference type="PANTHER" id="PTHR43462">
    <property type="entry name" value="ALANYL-TRNA EDITING PROTEIN"/>
    <property type="match status" value="1"/>
</dbReference>
<organism evidence="6 7">
    <name type="scientific">Anaerocolumna sedimenticola</name>
    <dbReference type="NCBI Taxonomy" id="2696063"/>
    <lineage>
        <taxon>Bacteria</taxon>
        <taxon>Bacillati</taxon>
        <taxon>Bacillota</taxon>
        <taxon>Clostridia</taxon>
        <taxon>Lachnospirales</taxon>
        <taxon>Lachnospiraceae</taxon>
        <taxon>Anaerocolumna</taxon>
    </lineage>
</organism>
<sequence length="394" mass="43478">MSEPTIQLYNQDSYMKTFQGTVLTCVKQTVEGQPDKPSYIVTLDVTAFFPEGGGQASDTGSINGITVTDVQEDDGIIYHTMVAPLTVGETITGEINWNRRFDFMQHHTAEHIISGFVHKYFGYDNVGFHLGSEVVTIDFNGSLTEEDIRNIELKANQAVYENIPIKVSFPNPQELKELDYRSKIELSGDIRIVTIPGCDICACCAPHVALTGEIGGIKITSFQKYKGGIRINMLCGTRALKDYNKKEKSVTDISVLLSAKPDEVQDAVKNIKNENQTLKGQLLNLQNQILVYKAAAFQTGTDSICIFDNDVAAASLRTYGNLLIEHCEGICAVFTTTDEQEYKYVLLSKTIDVRPIGKRLNESFGGKGGGSKEMVQGSVKGKKEDIEAFINNIK</sequence>
<dbReference type="GO" id="GO:0002161">
    <property type="term" value="F:aminoacyl-tRNA deacylase activity"/>
    <property type="evidence" value="ECO:0007669"/>
    <property type="project" value="UniProtKB-ARBA"/>
</dbReference>
<proteinExistence type="predicted"/>
<dbReference type="InterPro" id="IPR018164">
    <property type="entry name" value="Ala-tRNA-synth_IIc_N"/>
</dbReference>
<evidence type="ECO:0000256" key="1">
    <source>
        <dbReference type="ARBA" id="ARBA00001947"/>
    </source>
</evidence>
<dbReference type="KEGG" id="anr:Ana3638_17410"/>
<evidence type="ECO:0000256" key="3">
    <source>
        <dbReference type="ARBA" id="ARBA00022723"/>
    </source>
</evidence>
<dbReference type="GO" id="GO:0046872">
    <property type="term" value="F:metal ion binding"/>
    <property type="evidence" value="ECO:0007669"/>
    <property type="project" value="UniProtKB-KW"/>
</dbReference>
<dbReference type="InterPro" id="IPR009000">
    <property type="entry name" value="Transl_B-barrel_sf"/>
</dbReference>
<evidence type="ECO:0000313" key="7">
    <source>
        <dbReference type="Proteomes" id="UP000464314"/>
    </source>
</evidence>
<gene>
    <name evidence="6" type="ORF">Ana3638_17410</name>
</gene>
<dbReference type="Pfam" id="PF01411">
    <property type="entry name" value="tRNA-synt_2c"/>
    <property type="match status" value="1"/>
</dbReference>
<keyword evidence="3" id="KW-0479">Metal-binding</keyword>